<dbReference type="Proteomes" id="UP000505377">
    <property type="component" value="Chromosome"/>
</dbReference>
<dbReference type="Pfam" id="PF25209">
    <property type="entry name" value="Phage_capsid_4"/>
    <property type="match status" value="1"/>
</dbReference>
<accession>A0A6M6JJY5</accession>
<dbReference type="InterPro" id="IPR053738">
    <property type="entry name" value="Lambda_capsid_assembly"/>
</dbReference>
<name>A0A6M6JJY5_9PSEU</name>
<proteinExistence type="predicted"/>
<dbReference type="AlphaFoldDB" id="A0A6M6JJY5"/>
<evidence type="ECO:0008006" key="3">
    <source>
        <dbReference type="Google" id="ProtNLM"/>
    </source>
</evidence>
<evidence type="ECO:0000313" key="2">
    <source>
        <dbReference type="Proteomes" id="UP000505377"/>
    </source>
</evidence>
<reference evidence="1 2" key="1">
    <citation type="submission" date="2020-05" db="EMBL/GenBank/DDBJ databases">
        <authorList>
            <person name="Mo P."/>
        </authorList>
    </citation>
    <scope>NUCLEOTIDE SEQUENCE [LARGE SCALE GENOMIC DNA]</scope>
    <source>
        <strain evidence="1 2">Gen01</strain>
    </source>
</reference>
<keyword evidence="2" id="KW-1185">Reference proteome</keyword>
<evidence type="ECO:0000313" key="1">
    <source>
        <dbReference type="EMBL" id="QJY46661.1"/>
    </source>
</evidence>
<dbReference type="EMBL" id="CP053564">
    <property type="protein sequence ID" value="QJY46661.1"/>
    <property type="molecule type" value="Genomic_DNA"/>
</dbReference>
<gene>
    <name evidence="1" type="ORF">HOP40_13230</name>
</gene>
<dbReference type="Gene3D" id="3.90.1690.10">
    <property type="entry name" value="phage-related protein like domain"/>
    <property type="match status" value="1"/>
</dbReference>
<sequence>MPYTYPPAAPTVTGDVTSIHRLLQSPELIARRLRTIAEQRFIADALLTGRFTAVGGAIQFEQGESLYTDRDPRVVRPGMEYPLAGITLGTTQIAEVQKWGQDVPVTDEAIARLLRNPIDRAFLKLVNQMVKKVDSVAIAAIASAVTQTAAAAAVWTTATAKQIFLDVAKAKAAVIDLNDGFEPDTVVVSTTAWTHAMATFADAGYLPREDGNSPVLTGNFPVIDGMRWLATPNIPLANAALVVDSTQLGGMADENLGGPGYAGSVAGIETKSIREDETDAYRLRARRITVPVVLEPNAGYEITGVTS</sequence>
<dbReference type="KEGG" id="pbro:HOP40_13230"/>
<organism evidence="1 2">
    <name type="scientific">Pseudonocardia broussonetiae</name>
    <dbReference type="NCBI Taxonomy" id="2736640"/>
    <lineage>
        <taxon>Bacteria</taxon>
        <taxon>Bacillati</taxon>
        <taxon>Actinomycetota</taxon>
        <taxon>Actinomycetes</taxon>
        <taxon>Pseudonocardiales</taxon>
        <taxon>Pseudonocardiaceae</taxon>
        <taxon>Pseudonocardia</taxon>
    </lineage>
</organism>
<dbReference type="RefSeq" id="WP_172158242.1">
    <property type="nucleotide sequence ID" value="NZ_CP053564.1"/>
</dbReference>
<protein>
    <recommendedName>
        <fullName evidence="3">Major capsid protein</fullName>
    </recommendedName>
</protein>